<dbReference type="Proteomes" id="UP000275571">
    <property type="component" value="Plasmid lp32-B"/>
</dbReference>
<keyword evidence="4" id="KW-1185">Reference proteome</keyword>
<reference evidence="3 4" key="1">
    <citation type="journal article" date="2018" name="Infect. Genet. Evol.">
        <title>Genome-wide analysis of Borrelia turcica and 'Candidatus Borrelia tachyglossi' shows relapsing fever-like genomes with unique genomic links to Lyme disease Borrelia.</title>
        <authorList>
            <person name="Gofton A.W."/>
            <person name="Margos G."/>
            <person name="Fingerle V."/>
            <person name="Hepner S."/>
            <person name="Loh S.M."/>
            <person name="Ryan U."/>
            <person name="Irwin P."/>
            <person name="Oskam C.L."/>
        </authorList>
    </citation>
    <scope>NUCLEOTIDE SEQUENCE [LARGE SCALE GENOMIC DNA]</scope>
    <source>
        <strain evidence="3 4">IST7</strain>
        <plasmid evidence="3">lp32-B</plasmid>
    </source>
</reference>
<evidence type="ECO:0000313" key="4">
    <source>
        <dbReference type="Proteomes" id="UP000275571"/>
    </source>
</evidence>
<evidence type="ECO:0008006" key="5">
    <source>
        <dbReference type="Google" id="ProtNLM"/>
    </source>
</evidence>
<accession>A0A386PN87</accession>
<evidence type="ECO:0000256" key="2">
    <source>
        <dbReference type="SAM" id="MobiDB-lite"/>
    </source>
</evidence>
<protein>
    <recommendedName>
        <fullName evidence="5">Immunogenic protein P37</fullName>
    </recommendedName>
</protein>
<dbReference type="RefSeq" id="WP_120104885.1">
    <property type="nucleotide sequence ID" value="NZ_CP028887.1"/>
</dbReference>
<keyword evidence="1" id="KW-0175">Coiled coil</keyword>
<dbReference type="AlphaFoldDB" id="A0A386PN87"/>
<feature type="compositionally biased region" description="Polar residues" evidence="2">
    <location>
        <begin position="40"/>
        <end position="56"/>
    </location>
</feature>
<dbReference type="PROSITE" id="PS51257">
    <property type="entry name" value="PROKAR_LIPOPROTEIN"/>
    <property type="match status" value="1"/>
</dbReference>
<dbReference type="EMBL" id="CP028887">
    <property type="protein sequence ID" value="AYE36964.1"/>
    <property type="molecule type" value="Genomic_DNA"/>
</dbReference>
<gene>
    <name evidence="3" type="ORF">DB313_05565</name>
</gene>
<evidence type="ECO:0000313" key="3">
    <source>
        <dbReference type="EMBL" id="AYE36964.1"/>
    </source>
</evidence>
<name>A0A386PN87_9SPIR</name>
<sequence length="309" mass="34230">MKLINKALIIISLVSSVMSCKLYDKLLDKVEESLDKQEVSVRSSASKPDTNAITDMQDSDVGASEQNSGRSGRRARSLDDYSQNEQEEVVNKVDSSGSEAEQNVAIVKEDKVVVESLSDKSKQGVIVNEETKELCDKANEIKSQAETRLVEVGAITKNLEQIKKKLDEVKTEVTNAETDFNKARRGSNSESKQKLLADLHKAIDKVRNSRNYADLILYNEAKGSLESSEGSFNNAKSQAEIALSDIKSIYRASGGAYYIHKAKEAMEGAEKLLEDAQRDQSTLKFRMNQVEVDFSKLKQAHEALVGIMN</sequence>
<geneLocation type="plasmid" evidence="4">
    <name>lp32-b</name>
</geneLocation>
<proteinExistence type="predicted"/>
<keyword evidence="3" id="KW-0614">Plasmid</keyword>
<dbReference type="KEGG" id="btur:DB313_05565"/>
<evidence type="ECO:0000256" key="1">
    <source>
        <dbReference type="SAM" id="Coils"/>
    </source>
</evidence>
<feature type="region of interest" description="Disordered" evidence="2">
    <location>
        <begin position="37"/>
        <end position="96"/>
    </location>
</feature>
<feature type="coiled-coil region" evidence="1">
    <location>
        <begin position="128"/>
        <end position="179"/>
    </location>
</feature>
<organism evidence="3 4">
    <name type="scientific">Borrelia turcica IST7</name>
    <dbReference type="NCBI Taxonomy" id="1104446"/>
    <lineage>
        <taxon>Bacteria</taxon>
        <taxon>Pseudomonadati</taxon>
        <taxon>Spirochaetota</taxon>
        <taxon>Spirochaetia</taxon>
        <taxon>Spirochaetales</taxon>
        <taxon>Borreliaceae</taxon>
        <taxon>Borrelia</taxon>
    </lineage>
</organism>